<evidence type="ECO:0000313" key="3">
    <source>
        <dbReference type="Proteomes" id="UP001498476"/>
    </source>
</evidence>
<comment type="caution">
    <text evidence="2">The sequence shown here is derived from an EMBL/GenBank/DDBJ whole genome shotgun (WGS) entry which is preliminary data.</text>
</comment>
<accession>A0ABR1H695</accession>
<keyword evidence="1" id="KW-1133">Transmembrane helix</keyword>
<keyword evidence="1" id="KW-0812">Transmembrane</keyword>
<evidence type="ECO:0000256" key="1">
    <source>
        <dbReference type="SAM" id="Phobius"/>
    </source>
</evidence>
<gene>
    <name evidence="2" type="ORF">QQX98_005108</name>
</gene>
<feature type="transmembrane region" description="Helical" evidence="1">
    <location>
        <begin position="226"/>
        <end position="248"/>
    </location>
</feature>
<proteinExistence type="predicted"/>
<reference evidence="2 3" key="1">
    <citation type="journal article" date="2025" name="Microbiol. Resour. Announc.">
        <title>Draft genome sequences for Neonectria magnoliae and Neonectria punicea, canker pathogens of Liriodendron tulipifera and Acer saccharum in West Virginia.</title>
        <authorList>
            <person name="Petronek H.M."/>
            <person name="Kasson M.T."/>
            <person name="Metheny A.M."/>
            <person name="Stauder C.M."/>
            <person name="Lovett B."/>
            <person name="Lynch S.C."/>
            <person name="Garnas J.R."/>
            <person name="Kasson L.R."/>
            <person name="Stajich J.E."/>
        </authorList>
    </citation>
    <scope>NUCLEOTIDE SEQUENCE [LARGE SCALE GENOMIC DNA]</scope>
    <source>
        <strain evidence="2 3">NRRL 64653</strain>
    </source>
</reference>
<dbReference type="EMBL" id="JAZAVJ010000066">
    <property type="protein sequence ID" value="KAK7416637.1"/>
    <property type="molecule type" value="Genomic_DNA"/>
</dbReference>
<feature type="transmembrane region" description="Helical" evidence="1">
    <location>
        <begin position="260"/>
        <end position="283"/>
    </location>
</feature>
<name>A0ABR1H695_9HYPO</name>
<dbReference type="Proteomes" id="UP001498476">
    <property type="component" value="Unassembled WGS sequence"/>
</dbReference>
<evidence type="ECO:0000313" key="2">
    <source>
        <dbReference type="EMBL" id="KAK7416637.1"/>
    </source>
</evidence>
<keyword evidence="1" id="KW-0472">Membrane</keyword>
<organism evidence="2 3">
    <name type="scientific">Neonectria punicea</name>
    <dbReference type="NCBI Taxonomy" id="979145"/>
    <lineage>
        <taxon>Eukaryota</taxon>
        <taxon>Fungi</taxon>
        <taxon>Dikarya</taxon>
        <taxon>Ascomycota</taxon>
        <taxon>Pezizomycotina</taxon>
        <taxon>Sordariomycetes</taxon>
        <taxon>Hypocreomycetidae</taxon>
        <taxon>Hypocreales</taxon>
        <taxon>Nectriaceae</taxon>
        <taxon>Neonectria</taxon>
    </lineage>
</organism>
<keyword evidence="3" id="KW-1185">Reference proteome</keyword>
<sequence>MALTHSPQARTTFAIVFGCSTMQRTQIEGRLATVTPAALAHPMLLPGILAELERKRLGELFEKILDRFTLRAGGTAHLANGRIGTLHMSEEQMSEYLELCYESQNLAKEFKGVKRQLTKMIEACEELYVPICGPEANDSAPVSAKAVPDGLKAIGLKIKTRTLEIIDDYDSKIDECGMVLDNTSITMQTIWNNIARKDAAVSTKISRANTSIALDSKQESAQMRSIALLTMIYLPVSAVASIFSMTIFDWSPKSGAIVSKYIWVFIVVSLALTVITVLIWYFATHKKKRKEPSTFEEQGMRKSELPM</sequence>
<protein>
    <submittedName>
        <fullName evidence="2">Uncharacterized protein</fullName>
    </submittedName>
</protein>
<dbReference type="Gene3D" id="1.20.58.340">
    <property type="entry name" value="Magnesium transport protein CorA, transmembrane region"/>
    <property type="match status" value="1"/>
</dbReference>